<reference evidence="1" key="1">
    <citation type="submission" date="2018-02" db="EMBL/GenBank/DDBJ databases">
        <title>Rhizophora mucronata_Transcriptome.</title>
        <authorList>
            <person name="Meera S.P."/>
            <person name="Sreeshan A."/>
            <person name="Augustine A."/>
        </authorList>
    </citation>
    <scope>NUCLEOTIDE SEQUENCE</scope>
    <source>
        <tissue evidence="1">Leaf</tissue>
    </source>
</reference>
<proteinExistence type="predicted"/>
<sequence>MLCWQHQFPFSWCTINHQVTPRVNLIQLC</sequence>
<dbReference type="AlphaFoldDB" id="A0A2P2NI12"/>
<organism evidence="1">
    <name type="scientific">Rhizophora mucronata</name>
    <name type="common">Asiatic mangrove</name>
    <dbReference type="NCBI Taxonomy" id="61149"/>
    <lineage>
        <taxon>Eukaryota</taxon>
        <taxon>Viridiplantae</taxon>
        <taxon>Streptophyta</taxon>
        <taxon>Embryophyta</taxon>
        <taxon>Tracheophyta</taxon>
        <taxon>Spermatophyta</taxon>
        <taxon>Magnoliopsida</taxon>
        <taxon>eudicotyledons</taxon>
        <taxon>Gunneridae</taxon>
        <taxon>Pentapetalae</taxon>
        <taxon>rosids</taxon>
        <taxon>fabids</taxon>
        <taxon>Malpighiales</taxon>
        <taxon>Rhizophoraceae</taxon>
        <taxon>Rhizophora</taxon>
    </lineage>
</organism>
<protein>
    <submittedName>
        <fullName evidence="1">Uncharacterized protein</fullName>
    </submittedName>
</protein>
<accession>A0A2P2NI12</accession>
<name>A0A2P2NI12_RHIMU</name>
<evidence type="ECO:0000313" key="1">
    <source>
        <dbReference type="EMBL" id="MBX42131.1"/>
    </source>
</evidence>
<dbReference type="EMBL" id="GGEC01061647">
    <property type="protein sequence ID" value="MBX42131.1"/>
    <property type="molecule type" value="Transcribed_RNA"/>
</dbReference>